<protein>
    <submittedName>
        <fullName evidence="3">Glycosyltransferase</fullName>
    </submittedName>
</protein>
<comment type="caution">
    <text evidence="3">The sequence shown here is derived from an EMBL/GenBank/DDBJ whole genome shotgun (WGS) entry which is preliminary data.</text>
</comment>
<feature type="domain" description="Glycosyltransferase 2-like" evidence="2">
    <location>
        <begin position="11"/>
        <end position="171"/>
    </location>
</feature>
<accession>A0A432LF27</accession>
<dbReference type="InterPro" id="IPR029044">
    <property type="entry name" value="Nucleotide-diphossugar_trans"/>
</dbReference>
<evidence type="ECO:0000256" key="1">
    <source>
        <dbReference type="ARBA" id="ARBA00023157"/>
    </source>
</evidence>
<dbReference type="RefSeq" id="WP_126658201.1">
    <property type="nucleotide sequence ID" value="NZ_RYYR01000006.1"/>
</dbReference>
<proteinExistence type="predicted"/>
<keyword evidence="1" id="KW-1015">Disulfide bond</keyword>
<dbReference type="SUPFAM" id="SSF53448">
    <property type="entry name" value="Nucleotide-diphospho-sugar transferases"/>
    <property type="match status" value="1"/>
</dbReference>
<organism evidence="3 4">
    <name type="scientific">Lysinibacillus antri</name>
    <dbReference type="NCBI Taxonomy" id="2498145"/>
    <lineage>
        <taxon>Bacteria</taxon>
        <taxon>Bacillati</taxon>
        <taxon>Bacillota</taxon>
        <taxon>Bacilli</taxon>
        <taxon>Bacillales</taxon>
        <taxon>Bacillaceae</taxon>
        <taxon>Lysinibacillus</taxon>
    </lineage>
</organism>
<sequence length="294" mass="33689">MTLNLKIPYVSIIIPVKNEGIHIQNTLHSIFQVKSKYSFEVIVIDDASTDGCCDFLVNNQLFKINLVRTKGVGVANAKNIGAQYAKGQFLIFCDAHIIFEDYWIDQLIQPILDGVANGVSPGIADTKAPNNVGYGQSLNEHLGVIWHLNKGEIFPTAVLPGGCCAISKYVFNNIGGFDRGFRVWGFEDVEISMKLWLFGYTCYIEPKVKILHVFREQTPYQVSHEHVYFNMLRMAYNHFNEERIERCRKLIGNHRISSIEPVVLASGVLSQRHVYFARRKRDDDWYMNFFNIPF</sequence>
<dbReference type="Proteomes" id="UP000287910">
    <property type="component" value="Unassembled WGS sequence"/>
</dbReference>
<dbReference type="PANTHER" id="PTHR11675:SF43">
    <property type="entry name" value="POLYPEPTIDE N-ACETYLGALACTOSAMINYLTRANSFERASE 1"/>
    <property type="match status" value="1"/>
</dbReference>
<name>A0A432LF27_9BACI</name>
<dbReference type="GO" id="GO:0004653">
    <property type="term" value="F:polypeptide N-acetylgalactosaminyltransferase activity"/>
    <property type="evidence" value="ECO:0007669"/>
    <property type="project" value="TreeGrafter"/>
</dbReference>
<keyword evidence="3" id="KW-0808">Transferase</keyword>
<dbReference type="InterPro" id="IPR001173">
    <property type="entry name" value="Glyco_trans_2-like"/>
</dbReference>
<dbReference type="PANTHER" id="PTHR11675">
    <property type="entry name" value="N-ACETYLGALACTOSAMINYLTRANSFERASE"/>
    <property type="match status" value="1"/>
</dbReference>
<dbReference type="Pfam" id="PF00535">
    <property type="entry name" value="Glycos_transf_2"/>
    <property type="match status" value="1"/>
</dbReference>
<evidence type="ECO:0000313" key="4">
    <source>
        <dbReference type="Proteomes" id="UP000287910"/>
    </source>
</evidence>
<dbReference type="AlphaFoldDB" id="A0A432LF27"/>
<gene>
    <name evidence="3" type="ORF">EK386_06395</name>
</gene>
<dbReference type="GO" id="GO:0006493">
    <property type="term" value="P:protein O-linked glycosylation"/>
    <property type="evidence" value="ECO:0007669"/>
    <property type="project" value="TreeGrafter"/>
</dbReference>
<keyword evidence="4" id="KW-1185">Reference proteome</keyword>
<reference evidence="3 4" key="1">
    <citation type="submission" date="2018-12" db="EMBL/GenBank/DDBJ databases">
        <title>Lysinibacillus antri sp. nov., isolated from a cave soil.</title>
        <authorList>
            <person name="Narsing Rao M.P."/>
            <person name="Zhang H."/>
            <person name="Dong Z.-Y."/>
            <person name="Niu X.-K."/>
            <person name="Zhang K."/>
            <person name="Fang B.-Z."/>
            <person name="Kang Y.-Q."/>
            <person name="Xiao M."/>
            <person name="Li W.-J."/>
        </authorList>
    </citation>
    <scope>NUCLEOTIDE SEQUENCE [LARGE SCALE GENOMIC DNA]</scope>
    <source>
        <strain evidence="3 4">SYSU K30002</strain>
    </source>
</reference>
<evidence type="ECO:0000313" key="3">
    <source>
        <dbReference type="EMBL" id="RUL54793.1"/>
    </source>
</evidence>
<evidence type="ECO:0000259" key="2">
    <source>
        <dbReference type="Pfam" id="PF00535"/>
    </source>
</evidence>
<dbReference type="Gene3D" id="3.90.550.10">
    <property type="entry name" value="Spore Coat Polysaccharide Biosynthesis Protein SpsA, Chain A"/>
    <property type="match status" value="1"/>
</dbReference>
<dbReference type="EMBL" id="RYYR01000006">
    <property type="protein sequence ID" value="RUL54793.1"/>
    <property type="molecule type" value="Genomic_DNA"/>
</dbReference>